<dbReference type="PANTHER" id="PTHR43139">
    <property type="entry name" value="SI:DKEY-122A22.2"/>
    <property type="match status" value="1"/>
</dbReference>
<dbReference type="PANTHER" id="PTHR43139:SF25">
    <property type="entry name" value="ALPHA_BETA-HYDROLASES SUPERFAMILY PROTEIN"/>
    <property type="match status" value="1"/>
</dbReference>
<accession>A0A2I0KCE4</accession>
<dbReference type="Proteomes" id="UP000233551">
    <property type="component" value="Unassembled WGS sequence"/>
</dbReference>
<sequence length="102" mass="11789">MARCFSFTATRDQCFRLSFSQSGLKSTSTDLGEGTVMHCWVPRRRQQSKPNLLLLHGMGANAMWQWNEFISPLVSRFNLYVPDLVFFGESYTSRPDRTEAFQ</sequence>
<reference evidence="1 2" key="1">
    <citation type="submission" date="2017-11" db="EMBL/GenBank/DDBJ databases">
        <title>De-novo sequencing of pomegranate (Punica granatum L.) genome.</title>
        <authorList>
            <person name="Akparov Z."/>
            <person name="Amiraslanov A."/>
            <person name="Hajiyeva S."/>
            <person name="Abbasov M."/>
            <person name="Kaur K."/>
            <person name="Hamwieh A."/>
            <person name="Solovyev V."/>
            <person name="Salamov A."/>
            <person name="Braich B."/>
            <person name="Kosarev P."/>
            <person name="Mahmoud A."/>
            <person name="Hajiyev E."/>
            <person name="Babayeva S."/>
            <person name="Izzatullayeva V."/>
            <person name="Mammadov A."/>
            <person name="Mammadov A."/>
            <person name="Sharifova S."/>
            <person name="Ojaghi J."/>
            <person name="Eynullazada K."/>
            <person name="Bayramov B."/>
            <person name="Abdulazimova A."/>
            <person name="Shahmuradov I."/>
        </authorList>
    </citation>
    <scope>NUCLEOTIDE SEQUENCE [LARGE SCALE GENOMIC DNA]</scope>
    <source>
        <strain evidence="2">cv. AG2017</strain>
        <tissue evidence="1">Leaf</tissue>
    </source>
</reference>
<evidence type="ECO:0000313" key="2">
    <source>
        <dbReference type="Proteomes" id="UP000233551"/>
    </source>
</evidence>
<dbReference type="STRING" id="22663.A0A2I0KCE4"/>
<dbReference type="EMBL" id="PGOL01000683">
    <property type="protein sequence ID" value="PKI66214.1"/>
    <property type="molecule type" value="Genomic_DNA"/>
</dbReference>
<feature type="non-terminal residue" evidence="1">
    <location>
        <position position="102"/>
    </location>
</feature>
<dbReference type="InterPro" id="IPR052370">
    <property type="entry name" value="Meta-cleavage_hydrolase"/>
</dbReference>
<dbReference type="AlphaFoldDB" id="A0A2I0KCE4"/>
<dbReference type="Gene3D" id="3.40.50.1820">
    <property type="entry name" value="alpha/beta hydrolase"/>
    <property type="match status" value="1"/>
</dbReference>
<proteinExistence type="predicted"/>
<organism evidence="1 2">
    <name type="scientific">Punica granatum</name>
    <name type="common">Pomegranate</name>
    <dbReference type="NCBI Taxonomy" id="22663"/>
    <lineage>
        <taxon>Eukaryota</taxon>
        <taxon>Viridiplantae</taxon>
        <taxon>Streptophyta</taxon>
        <taxon>Embryophyta</taxon>
        <taxon>Tracheophyta</taxon>
        <taxon>Spermatophyta</taxon>
        <taxon>Magnoliopsida</taxon>
        <taxon>eudicotyledons</taxon>
        <taxon>Gunneridae</taxon>
        <taxon>Pentapetalae</taxon>
        <taxon>rosids</taxon>
        <taxon>malvids</taxon>
        <taxon>Myrtales</taxon>
        <taxon>Lythraceae</taxon>
        <taxon>Punica</taxon>
    </lineage>
</organism>
<dbReference type="SUPFAM" id="SSF53474">
    <property type="entry name" value="alpha/beta-Hydrolases"/>
    <property type="match status" value="1"/>
</dbReference>
<protein>
    <recommendedName>
        <fullName evidence="3">AB hydrolase-1 domain-containing protein</fullName>
    </recommendedName>
</protein>
<comment type="caution">
    <text evidence="1">The sequence shown here is derived from an EMBL/GenBank/DDBJ whole genome shotgun (WGS) entry which is preliminary data.</text>
</comment>
<dbReference type="InterPro" id="IPR029058">
    <property type="entry name" value="AB_hydrolase_fold"/>
</dbReference>
<evidence type="ECO:0000313" key="1">
    <source>
        <dbReference type="EMBL" id="PKI66214.1"/>
    </source>
</evidence>
<evidence type="ECO:0008006" key="3">
    <source>
        <dbReference type="Google" id="ProtNLM"/>
    </source>
</evidence>
<gene>
    <name evidence="1" type="ORF">CRG98_013382</name>
</gene>
<name>A0A2I0KCE4_PUNGR</name>
<keyword evidence="2" id="KW-1185">Reference proteome</keyword>